<accession>A0ACB9EQC7</accession>
<dbReference type="EMBL" id="CM042034">
    <property type="protein sequence ID" value="KAI3760936.1"/>
    <property type="molecule type" value="Genomic_DNA"/>
</dbReference>
<keyword evidence="2" id="KW-1185">Reference proteome</keyword>
<evidence type="ECO:0000313" key="1">
    <source>
        <dbReference type="EMBL" id="KAI3760936.1"/>
    </source>
</evidence>
<reference evidence="1 2" key="2">
    <citation type="journal article" date="2022" name="Mol. Ecol. Resour.">
        <title>The genomes of chicory, endive, great burdock and yacon provide insights into Asteraceae paleo-polyploidization history and plant inulin production.</title>
        <authorList>
            <person name="Fan W."/>
            <person name="Wang S."/>
            <person name="Wang H."/>
            <person name="Wang A."/>
            <person name="Jiang F."/>
            <person name="Liu H."/>
            <person name="Zhao H."/>
            <person name="Xu D."/>
            <person name="Zhang Y."/>
        </authorList>
    </citation>
    <scope>NUCLEOTIDE SEQUENCE [LARGE SCALE GENOMIC DNA]</scope>
    <source>
        <strain evidence="2">cv. Yunnan</strain>
        <tissue evidence="1">Leaves</tissue>
    </source>
</reference>
<protein>
    <submittedName>
        <fullName evidence="1">Uncharacterized protein</fullName>
    </submittedName>
</protein>
<dbReference type="Proteomes" id="UP001056120">
    <property type="component" value="Linkage Group LG17"/>
</dbReference>
<sequence length="68" mass="7658">MVKTKIKKSKPNKHPNTKKNGKQSEISEFRAQLDALGLKIVEVTADGNCFFRALADQLEGDEDMHEEV</sequence>
<name>A0ACB9EQC7_9ASTR</name>
<comment type="caution">
    <text evidence="1">The sequence shown here is derived from an EMBL/GenBank/DDBJ whole genome shotgun (WGS) entry which is preliminary data.</text>
</comment>
<evidence type="ECO:0000313" key="2">
    <source>
        <dbReference type="Proteomes" id="UP001056120"/>
    </source>
</evidence>
<reference evidence="2" key="1">
    <citation type="journal article" date="2022" name="Mol. Ecol. Resour.">
        <title>The genomes of chicory, endive, great burdock and yacon provide insights into Asteraceae palaeo-polyploidization history and plant inulin production.</title>
        <authorList>
            <person name="Fan W."/>
            <person name="Wang S."/>
            <person name="Wang H."/>
            <person name="Wang A."/>
            <person name="Jiang F."/>
            <person name="Liu H."/>
            <person name="Zhao H."/>
            <person name="Xu D."/>
            <person name="Zhang Y."/>
        </authorList>
    </citation>
    <scope>NUCLEOTIDE SEQUENCE [LARGE SCALE GENOMIC DNA]</scope>
    <source>
        <strain evidence="2">cv. Yunnan</strain>
    </source>
</reference>
<gene>
    <name evidence="1" type="ORF">L1987_51340</name>
</gene>
<proteinExistence type="predicted"/>
<organism evidence="1 2">
    <name type="scientific">Smallanthus sonchifolius</name>
    <dbReference type="NCBI Taxonomy" id="185202"/>
    <lineage>
        <taxon>Eukaryota</taxon>
        <taxon>Viridiplantae</taxon>
        <taxon>Streptophyta</taxon>
        <taxon>Embryophyta</taxon>
        <taxon>Tracheophyta</taxon>
        <taxon>Spermatophyta</taxon>
        <taxon>Magnoliopsida</taxon>
        <taxon>eudicotyledons</taxon>
        <taxon>Gunneridae</taxon>
        <taxon>Pentapetalae</taxon>
        <taxon>asterids</taxon>
        <taxon>campanulids</taxon>
        <taxon>Asterales</taxon>
        <taxon>Asteraceae</taxon>
        <taxon>Asteroideae</taxon>
        <taxon>Heliantheae alliance</taxon>
        <taxon>Millerieae</taxon>
        <taxon>Smallanthus</taxon>
    </lineage>
</organism>